<reference evidence="8" key="1">
    <citation type="submission" date="2023-08" db="EMBL/GenBank/DDBJ databases">
        <title>Methanolobus mangrovi sp. nov. and Methanolobus sediminis sp. nov, two novel methylotrophic methanogens isolated from mangrove sediments in China.</title>
        <authorList>
            <person name="Zhou J."/>
        </authorList>
    </citation>
    <scope>NUCLEOTIDE SEQUENCE</scope>
    <source>
        <strain evidence="8">FTZ2</strain>
    </source>
</reference>
<feature type="transmembrane region" description="Helical" evidence="6">
    <location>
        <begin position="268"/>
        <end position="292"/>
    </location>
</feature>
<feature type="transmembrane region" description="Helical" evidence="6">
    <location>
        <begin position="337"/>
        <end position="359"/>
    </location>
</feature>
<dbReference type="PANTHER" id="PTHR30294:SF29">
    <property type="entry name" value="MULTIDRUG ABC TRANSPORTER PERMEASE YBHS-RELATED"/>
    <property type="match status" value="1"/>
</dbReference>
<feature type="transmembrane region" description="Helical" evidence="6">
    <location>
        <begin position="27"/>
        <end position="53"/>
    </location>
</feature>
<evidence type="ECO:0000256" key="1">
    <source>
        <dbReference type="ARBA" id="ARBA00004651"/>
    </source>
</evidence>
<organism evidence="8 9">
    <name type="scientific">Methanolobus mangrovi</name>
    <dbReference type="NCBI Taxonomy" id="3072977"/>
    <lineage>
        <taxon>Archaea</taxon>
        <taxon>Methanobacteriati</taxon>
        <taxon>Methanobacteriota</taxon>
        <taxon>Stenosarchaea group</taxon>
        <taxon>Methanomicrobia</taxon>
        <taxon>Methanosarcinales</taxon>
        <taxon>Methanosarcinaceae</taxon>
        <taxon>Methanolobus</taxon>
    </lineage>
</organism>
<comment type="subcellular location">
    <subcellularLocation>
        <location evidence="1">Cell membrane</location>
        <topology evidence="1">Multi-pass membrane protein</topology>
    </subcellularLocation>
</comment>
<dbReference type="EMBL" id="CP133594">
    <property type="protein sequence ID" value="WMW21844.1"/>
    <property type="molecule type" value="Genomic_DNA"/>
</dbReference>
<evidence type="ECO:0000259" key="7">
    <source>
        <dbReference type="Pfam" id="PF12698"/>
    </source>
</evidence>
<protein>
    <submittedName>
        <fullName evidence="8">ABC transporter permease</fullName>
    </submittedName>
</protein>
<dbReference type="GO" id="GO:0005886">
    <property type="term" value="C:plasma membrane"/>
    <property type="evidence" value="ECO:0007669"/>
    <property type="project" value="UniProtKB-SubCell"/>
</dbReference>
<dbReference type="Pfam" id="PF12698">
    <property type="entry name" value="ABC2_membrane_3"/>
    <property type="match status" value="1"/>
</dbReference>
<keyword evidence="2" id="KW-1003">Cell membrane</keyword>
<evidence type="ECO:0000256" key="2">
    <source>
        <dbReference type="ARBA" id="ARBA00022475"/>
    </source>
</evidence>
<dbReference type="AlphaFoldDB" id="A0AA51YJ71"/>
<dbReference type="InterPro" id="IPR013525">
    <property type="entry name" value="ABC2_TM"/>
</dbReference>
<dbReference type="InterPro" id="IPR051449">
    <property type="entry name" value="ABC-2_transporter_component"/>
</dbReference>
<feature type="transmembrane region" description="Helical" evidence="6">
    <location>
        <begin position="234"/>
        <end position="256"/>
    </location>
</feature>
<dbReference type="GO" id="GO:0140359">
    <property type="term" value="F:ABC-type transporter activity"/>
    <property type="evidence" value="ECO:0007669"/>
    <property type="project" value="InterPro"/>
</dbReference>
<feature type="domain" description="ABC-2 type transporter transmembrane" evidence="7">
    <location>
        <begin position="31"/>
        <end position="325"/>
    </location>
</feature>
<evidence type="ECO:0000313" key="8">
    <source>
        <dbReference type="EMBL" id="WMW21844.1"/>
    </source>
</evidence>
<dbReference type="GeneID" id="84230626"/>
<evidence type="ECO:0000256" key="3">
    <source>
        <dbReference type="ARBA" id="ARBA00022692"/>
    </source>
</evidence>
<keyword evidence="3 6" id="KW-0812">Transmembrane</keyword>
<gene>
    <name evidence="8" type="ORF">RE476_10755</name>
</gene>
<keyword evidence="4 6" id="KW-1133">Transmembrane helix</keyword>
<evidence type="ECO:0000256" key="5">
    <source>
        <dbReference type="ARBA" id="ARBA00023136"/>
    </source>
</evidence>
<dbReference type="Proteomes" id="UP001183006">
    <property type="component" value="Chromosome"/>
</dbReference>
<accession>A0AA51YJ71</accession>
<evidence type="ECO:0000313" key="9">
    <source>
        <dbReference type="Proteomes" id="UP001183006"/>
    </source>
</evidence>
<dbReference type="KEGG" id="mmav:RE476_10755"/>
<proteinExistence type="predicted"/>
<evidence type="ECO:0000256" key="4">
    <source>
        <dbReference type="ARBA" id="ARBA00022989"/>
    </source>
</evidence>
<dbReference type="RefSeq" id="WP_309307636.1">
    <property type="nucleotide sequence ID" value="NZ_CP133594.1"/>
</dbReference>
<sequence length="366" mass="41416">MRKNGNSCSKVKTIAKKEFKELMREKTFILAIIIQLFIASFATFLVIGLTSFYDPSTLGSMELEGTSIAVVGTQDDELYRILQESNIRTYLYNDFQLAYTDFYDHKLDAIIVTPLGTSTGNDLLNVDIYLPKSEIQATVVSLQLKEPLEKYEQSVRDVRTQRLPGYTPIDLNIIKRGIKTSSTYFEFIYVALLPLLVFTPAFISGGLIVDFITEEYERKTMDMLLVSPASMLDIVNGKVMLATLIVPVQSFVWMLLLSMNRVSIHNSLVILMLVTIISFILVLASTIIAVLFRERGVAQLLYSLILIFLFMSSYLFTNSPLNMVTRLSIESIGALETWTWMGIYILVALFLYASMVMAVKRDPNNI</sequence>
<evidence type="ECO:0000256" key="6">
    <source>
        <dbReference type="SAM" id="Phobius"/>
    </source>
</evidence>
<keyword evidence="9" id="KW-1185">Reference proteome</keyword>
<feature type="transmembrane region" description="Helical" evidence="6">
    <location>
        <begin position="299"/>
        <end position="317"/>
    </location>
</feature>
<feature type="transmembrane region" description="Helical" evidence="6">
    <location>
        <begin position="187"/>
        <end position="213"/>
    </location>
</feature>
<name>A0AA51YJ71_9EURY</name>
<keyword evidence="5 6" id="KW-0472">Membrane</keyword>
<dbReference type="PANTHER" id="PTHR30294">
    <property type="entry name" value="MEMBRANE COMPONENT OF ABC TRANSPORTER YHHJ-RELATED"/>
    <property type="match status" value="1"/>
</dbReference>